<dbReference type="EMBL" id="JAEAOA010000333">
    <property type="protein sequence ID" value="KAK3585611.1"/>
    <property type="molecule type" value="Genomic_DNA"/>
</dbReference>
<comment type="caution">
    <text evidence="1">The sequence shown here is derived from an EMBL/GenBank/DDBJ whole genome shotgun (WGS) entry which is preliminary data.</text>
</comment>
<evidence type="ECO:0000313" key="2">
    <source>
        <dbReference type="Proteomes" id="UP001195483"/>
    </source>
</evidence>
<dbReference type="Proteomes" id="UP001195483">
    <property type="component" value="Unassembled WGS sequence"/>
</dbReference>
<organism evidence="1 2">
    <name type="scientific">Potamilus streckersoni</name>
    <dbReference type="NCBI Taxonomy" id="2493646"/>
    <lineage>
        <taxon>Eukaryota</taxon>
        <taxon>Metazoa</taxon>
        <taxon>Spiralia</taxon>
        <taxon>Lophotrochozoa</taxon>
        <taxon>Mollusca</taxon>
        <taxon>Bivalvia</taxon>
        <taxon>Autobranchia</taxon>
        <taxon>Heteroconchia</taxon>
        <taxon>Palaeoheterodonta</taxon>
        <taxon>Unionida</taxon>
        <taxon>Unionoidea</taxon>
        <taxon>Unionidae</taxon>
        <taxon>Ambleminae</taxon>
        <taxon>Lampsilini</taxon>
        <taxon>Potamilus</taxon>
    </lineage>
</organism>
<protein>
    <submittedName>
        <fullName evidence="1">Uncharacterized protein</fullName>
    </submittedName>
</protein>
<gene>
    <name evidence="1" type="ORF">CHS0354_004517</name>
</gene>
<reference evidence="1" key="1">
    <citation type="journal article" date="2021" name="Genome Biol. Evol.">
        <title>A High-Quality Reference Genome for a Parasitic Bivalve with Doubly Uniparental Inheritance (Bivalvia: Unionida).</title>
        <authorList>
            <person name="Smith C.H."/>
        </authorList>
    </citation>
    <scope>NUCLEOTIDE SEQUENCE</scope>
    <source>
        <strain evidence="1">CHS0354</strain>
    </source>
</reference>
<reference evidence="1" key="2">
    <citation type="journal article" date="2021" name="Genome Biol. Evol.">
        <title>Developing a high-quality reference genome for a parasitic bivalve with doubly uniparental inheritance (Bivalvia: Unionida).</title>
        <authorList>
            <person name="Smith C.H."/>
        </authorList>
    </citation>
    <scope>NUCLEOTIDE SEQUENCE</scope>
    <source>
        <strain evidence="1">CHS0354</strain>
        <tissue evidence="1">Mantle</tissue>
    </source>
</reference>
<dbReference type="AlphaFoldDB" id="A0AAE0S5D3"/>
<sequence>MDRQIDEKGLYKQMGYTMNKGCTVDRQMDKGYTLDRPGQGSHCMYRWATVSLWTKITQSSTVLTEDGKWFHCGQIAKGYNVWTDRGIVKLYGQVDGQGLHCKDRQEQGLHCMDRQEQGLHCMDRQKNKGYTEWTDRWTRVTLYEQIDKSYIVWTKRGT</sequence>
<name>A0AAE0S5D3_9BIVA</name>
<accession>A0AAE0S5D3</accession>
<reference evidence="1" key="3">
    <citation type="submission" date="2023-05" db="EMBL/GenBank/DDBJ databases">
        <authorList>
            <person name="Smith C.H."/>
        </authorList>
    </citation>
    <scope>NUCLEOTIDE SEQUENCE</scope>
    <source>
        <strain evidence="1">CHS0354</strain>
        <tissue evidence="1">Mantle</tissue>
    </source>
</reference>
<evidence type="ECO:0000313" key="1">
    <source>
        <dbReference type="EMBL" id="KAK3585611.1"/>
    </source>
</evidence>
<keyword evidence="2" id="KW-1185">Reference proteome</keyword>
<proteinExistence type="predicted"/>